<evidence type="ECO:0000256" key="1">
    <source>
        <dbReference type="ARBA" id="ARBA00008072"/>
    </source>
</evidence>
<dbReference type="SUPFAM" id="SSF51735">
    <property type="entry name" value="NAD(P)-binding Rossmann-fold domains"/>
    <property type="match status" value="1"/>
</dbReference>
<dbReference type="InterPro" id="IPR036291">
    <property type="entry name" value="NAD(P)-bd_dom_sf"/>
</dbReference>
<dbReference type="OrthoDB" id="48317at2759"/>
<dbReference type="AlphaFoldDB" id="A0A6H0XPP9"/>
<feature type="domain" description="Enoyl reductase (ER)" evidence="4">
    <location>
        <begin position="12"/>
        <end position="323"/>
    </location>
</feature>
<dbReference type="SUPFAM" id="SSF50129">
    <property type="entry name" value="GroES-like"/>
    <property type="match status" value="1"/>
</dbReference>
<dbReference type="PANTHER" id="PTHR45348">
    <property type="entry name" value="HYPOTHETICAL OXIDOREDUCTASE (EUROFUNG)"/>
    <property type="match status" value="1"/>
</dbReference>
<comment type="similarity">
    <text evidence="1">Belongs to the zinc-containing alcohol dehydrogenase family.</text>
</comment>
<dbReference type="Proteomes" id="UP000503462">
    <property type="component" value="Chromosome 2"/>
</dbReference>
<evidence type="ECO:0000256" key="3">
    <source>
        <dbReference type="ARBA" id="ARBA00023002"/>
    </source>
</evidence>
<accession>A0A6H0XPP9</accession>
<keyword evidence="3" id="KW-0560">Oxidoreductase</keyword>
<comment type="subunit">
    <text evidence="2">Monomer.</text>
</comment>
<dbReference type="InterPro" id="IPR011032">
    <property type="entry name" value="GroES-like_sf"/>
</dbReference>
<sequence length="325" mass="34185">MTNQAAWLDEKGSRLRVGDAQEAKAGHNEVVIKNHAIAINPVDWKQQDNGWFIKQYPVILGCDISGEITEVGSGVSKFKAGDRVIGHCTALGTGDNKNGAYQLYSVLPGERVAKIPSSMSFEQAAVLPLAISTAADGLYKSASEGMLGLPYPTADTKPSNKVLVVYGGSSSVGAITIQLATASGARVIALASERNFQFDSDVVDKVVNAVQKLGGDFVGVYDAISLEDQSYHITVPILDKLGKGNLAVTLPPPKQSLKSGKAGNVFAITKTTDPVWNDFVEPALASGKLRAIPPPLVVGSGLEAVQKGCDENKKGVSAKKVVIKL</sequence>
<evidence type="ECO:0000259" key="4">
    <source>
        <dbReference type="SMART" id="SM00829"/>
    </source>
</evidence>
<gene>
    <name evidence="5" type="ORF">AMS68_002221</name>
</gene>
<dbReference type="Gene3D" id="3.40.50.720">
    <property type="entry name" value="NAD(P)-binding Rossmann-like Domain"/>
    <property type="match status" value="1"/>
</dbReference>
<evidence type="ECO:0000313" key="5">
    <source>
        <dbReference type="EMBL" id="QIW96703.1"/>
    </source>
</evidence>
<organism evidence="5 6">
    <name type="scientific">Peltaster fructicola</name>
    <dbReference type="NCBI Taxonomy" id="286661"/>
    <lineage>
        <taxon>Eukaryota</taxon>
        <taxon>Fungi</taxon>
        <taxon>Dikarya</taxon>
        <taxon>Ascomycota</taxon>
        <taxon>Pezizomycotina</taxon>
        <taxon>Dothideomycetes</taxon>
        <taxon>Dothideomycetes incertae sedis</taxon>
        <taxon>Peltaster</taxon>
    </lineage>
</organism>
<dbReference type="InterPro" id="IPR020843">
    <property type="entry name" value="ER"/>
</dbReference>
<dbReference type="InterPro" id="IPR047122">
    <property type="entry name" value="Trans-enoyl_RdTase-like"/>
</dbReference>
<keyword evidence="6" id="KW-1185">Reference proteome</keyword>
<dbReference type="CDD" id="cd08249">
    <property type="entry name" value="enoyl_reductase_like"/>
    <property type="match status" value="1"/>
</dbReference>
<dbReference type="SMART" id="SM00829">
    <property type="entry name" value="PKS_ER"/>
    <property type="match status" value="1"/>
</dbReference>
<dbReference type="Pfam" id="PF08240">
    <property type="entry name" value="ADH_N"/>
    <property type="match status" value="1"/>
</dbReference>
<name>A0A6H0XPP9_9PEZI</name>
<proteinExistence type="inferred from homology"/>
<dbReference type="PANTHER" id="PTHR45348:SF2">
    <property type="entry name" value="ZINC-TYPE ALCOHOL DEHYDROGENASE-LIKE PROTEIN C2E1P3.01"/>
    <property type="match status" value="1"/>
</dbReference>
<dbReference type="InterPro" id="IPR013154">
    <property type="entry name" value="ADH-like_N"/>
</dbReference>
<evidence type="ECO:0000313" key="6">
    <source>
        <dbReference type="Proteomes" id="UP000503462"/>
    </source>
</evidence>
<dbReference type="EMBL" id="CP051140">
    <property type="protein sequence ID" value="QIW96703.1"/>
    <property type="molecule type" value="Genomic_DNA"/>
</dbReference>
<reference evidence="5 6" key="1">
    <citation type="journal article" date="2016" name="Sci. Rep.">
        <title>Peltaster fructicola genome reveals evolution from an invasive phytopathogen to an ectophytic parasite.</title>
        <authorList>
            <person name="Xu C."/>
            <person name="Chen H."/>
            <person name="Gleason M.L."/>
            <person name="Xu J.R."/>
            <person name="Liu H."/>
            <person name="Zhang R."/>
            <person name="Sun G."/>
        </authorList>
    </citation>
    <scope>NUCLEOTIDE SEQUENCE [LARGE SCALE GENOMIC DNA]</scope>
    <source>
        <strain evidence="5 6">LNHT1506</strain>
    </source>
</reference>
<dbReference type="Gene3D" id="3.90.180.10">
    <property type="entry name" value="Medium-chain alcohol dehydrogenases, catalytic domain"/>
    <property type="match status" value="1"/>
</dbReference>
<dbReference type="GO" id="GO:0016651">
    <property type="term" value="F:oxidoreductase activity, acting on NAD(P)H"/>
    <property type="evidence" value="ECO:0007669"/>
    <property type="project" value="InterPro"/>
</dbReference>
<evidence type="ECO:0000256" key="2">
    <source>
        <dbReference type="ARBA" id="ARBA00011245"/>
    </source>
</evidence>
<protein>
    <recommendedName>
        <fullName evidence="4">Enoyl reductase (ER) domain-containing protein</fullName>
    </recommendedName>
</protein>